<name>A0A2P6VH51_9CHLO</name>
<keyword evidence="3 7" id="KW-0812">Transmembrane</keyword>
<dbReference type="Pfam" id="PF03647">
    <property type="entry name" value="Tmemb_14"/>
    <property type="match status" value="1"/>
</dbReference>
<evidence type="ECO:0000256" key="5">
    <source>
        <dbReference type="ARBA" id="ARBA00023136"/>
    </source>
</evidence>
<dbReference type="InterPro" id="IPR044890">
    <property type="entry name" value="TMEM14_sf"/>
</dbReference>
<feature type="compositionally biased region" description="Basic and acidic residues" evidence="6">
    <location>
        <begin position="122"/>
        <end position="136"/>
    </location>
</feature>
<evidence type="ECO:0000256" key="1">
    <source>
        <dbReference type="ARBA" id="ARBA00004370"/>
    </source>
</evidence>
<dbReference type="GO" id="GO:0016020">
    <property type="term" value="C:membrane"/>
    <property type="evidence" value="ECO:0007669"/>
    <property type="project" value="UniProtKB-SubCell"/>
</dbReference>
<dbReference type="OrthoDB" id="5620at2759"/>
<keyword evidence="9" id="KW-1185">Reference proteome</keyword>
<protein>
    <submittedName>
        <fullName evidence="8">UPF0136 domain</fullName>
    </submittedName>
</protein>
<evidence type="ECO:0000313" key="8">
    <source>
        <dbReference type="EMBL" id="PSC73398.1"/>
    </source>
</evidence>
<dbReference type="Proteomes" id="UP000239649">
    <property type="component" value="Unassembled WGS sequence"/>
</dbReference>
<dbReference type="Gene3D" id="1.10.10.1740">
    <property type="entry name" value="Transmembrane protein 14-like"/>
    <property type="match status" value="1"/>
</dbReference>
<sequence>MSFVTGVGGLSAYWTRRSSLGLAAGLGVAATFGLGGWWIRSASPEKHEMAHQMCLISSVLFGGAMGYRAGSNPYVGPGGSMLAALGGVSSAYHLAKFLEWRAYEQHRITEAERLLRNYQAKHPDTAPHPAEAHELAQSHQQPGPFASHGRPHYERRRPVPPGGF</sequence>
<evidence type="ECO:0000256" key="4">
    <source>
        <dbReference type="ARBA" id="ARBA00022989"/>
    </source>
</evidence>
<comment type="similarity">
    <text evidence="2">Belongs to the TMEM14 family.</text>
</comment>
<organism evidence="8 9">
    <name type="scientific">Micractinium conductrix</name>
    <dbReference type="NCBI Taxonomy" id="554055"/>
    <lineage>
        <taxon>Eukaryota</taxon>
        <taxon>Viridiplantae</taxon>
        <taxon>Chlorophyta</taxon>
        <taxon>core chlorophytes</taxon>
        <taxon>Trebouxiophyceae</taxon>
        <taxon>Chlorellales</taxon>
        <taxon>Chlorellaceae</taxon>
        <taxon>Chlorella clade</taxon>
        <taxon>Micractinium</taxon>
    </lineage>
</organism>
<feature type="transmembrane region" description="Helical" evidence="7">
    <location>
        <begin position="20"/>
        <end position="39"/>
    </location>
</feature>
<evidence type="ECO:0000256" key="2">
    <source>
        <dbReference type="ARBA" id="ARBA00007590"/>
    </source>
</evidence>
<keyword evidence="4 7" id="KW-1133">Transmembrane helix</keyword>
<accession>A0A2P6VH51</accession>
<comment type="caution">
    <text evidence="8">The sequence shown here is derived from an EMBL/GenBank/DDBJ whole genome shotgun (WGS) entry which is preliminary data.</text>
</comment>
<dbReference type="AlphaFoldDB" id="A0A2P6VH51"/>
<keyword evidence="5 7" id="KW-0472">Membrane</keyword>
<evidence type="ECO:0000313" key="9">
    <source>
        <dbReference type="Proteomes" id="UP000239649"/>
    </source>
</evidence>
<evidence type="ECO:0000256" key="6">
    <source>
        <dbReference type="SAM" id="MobiDB-lite"/>
    </source>
</evidence>
<reference evidence="8 9" key="1">
    <citation type="journal article" date="2018" name="Plant J.">
        <title>Genome sequences of Chlorella sorokiniana UTEX 1602 and Micractinium conductrix SAG 241.80: implications to maltose excretion by a green alga.</title>
        <authorList>
            <person name="Arriola M.B."/>
            <person name="Velmurugan N."/>
            <person name="Zhang Y."/>
            <person name="Plunkett M.H."/>
            <person name="Hondzo H."/>
            <person name="Barney B.M."/>
        </authorList>
    </citation>
    <scope>NUCLEOTIDE SEQUENCE [LARGE SCALE GENOMIC DNA]</scope>
    <source>
        <strain evidence="8 9">SAG 241.80</strain>
    </source>
</reference>
<comment type="subcellular location">
    <subcellularLocation>
        <location evidence="1">Membrane</location>
    </subcellularLocation>
</comment>
<gene>
    <name evidence="8" type="ORF">C2E20_3249</name>
</gene>
<feature type="region of interest" description="Disordered" evidence="6">
    <location>
        <begin position="122"/>
        <end position="164"/>
    </location>
</feature>
<proteinExistence type="inferred from homology"/>
<evidence type="ECO:0000256" key="3">
    <source>
        <dbReference type="ARBA" id="ARBA00022692"/>
    </source>
</evidence>
<dbReference type="EMBL" id="LHPF02000007">
    <property type="protein sequence ID" value="PSC73398.1"/>
    <property type="molecule type" value="Genomic_DNA"/>
</dbReference>
<evidence type="ECO:0000256" key="7">
    <source>
        <dbReference type="SAM" id="Phobius"/>
    </source>
</evidence>
<dbReference type="InterPro" id="IPR005349">
    <property type="entry name" value="TMEM14"/>
</dbReference>